<accession>A0A4V5NM05</accession>
<organism evidence="1 3">
    <name type="scientific">Halopseudomonas bauzanensis</name>
    <dbReference type="NCBI Taxonomy" id="653930"/>
    <lineage>
        <taxon>Bacteria</taxon>
        <taxon>Pseudomonadati</taxon>
        <taxon>Pseudomonadota</taxon>
        <taxon>Gammaproteobacteria</taxon>
        <taxon>Pseudomonadales</taxon>
        <taxon>Pseudomonadaceae</taxon>
        <taxon>Halopseudomonas</taxon>
    </lineage>
</organism>
<protein>
    <submittedName>
        <fullName evidence="1">16S rRNA (Adenine(1518)-N(6)/adenine(1519)-N(6))-dimethyltransferase</fullName>
    </submittedName>
</protein>
<dbReference type="GO" id="GO:0008168">
    <property type="term" value="F:methyltransferase activity"/>
    <property type="evidence" value="ECO:0007669"/>
    <property type="project" value="UniProtKB-KW"/>
</dbReference>
<evidence type="ECO:0000313" key="3">
    <source>
        <dbReference type="Proteomes" id="UP000305198"/>
    </source>
</evidence>
<dbReference type="EMBL" id="SWAV01000039">
    <property type="protein sequence ID" value="TKA89037.1"/>
    <property type="molecule type" value="Genomic_DNA"/>
</dbReference>
<name>A0A4V5NM05_9GAMM</name>
<feature type="non-terminal residue" evidence="1">
    <location>
        <position position="36"/>
    </location>
</feature>
<keyword evidence="1" id="KW-0489">Methyltransferase</keyword>
<proteinExistence type="predicted"/>
<dbReference type="EMBL" id="SWAV01000032">
    <property type="protein sequence ID" value="TKA89087.1"/>
    <property type="molecule type" value="Genomic_DNA"/>
</dbReference>
<dbReference type="AlphaFoldDB" id="A0A4V5NM05"/>
<sequence length="36" mass="4212">MNEFAPHRARKRFGQNFLHDHGVINRILRGIAPREG</sequence>
<reference evidence="1 3" key="1">
    <citation type="submission" date="2019-04" db="EMBL/GenBank/DDBJ databases">
        <title>Crypto-aerobic microbial life in anoxic (sulfidic) marine sediments.</title>
        <authorList>
            <person name="Bhattacharya S."/>
            <person name="Roy C."/>
            <person name="Mondal N."/>
            <person name="Sarkar J."/>
            <person name="Mandal S."/>
            <person name="Rameez M.J."/>
            <person name="Ghosh W."/>
        </authorList>
    </citation>
    <scope>NUCLEOTIDE SEQUENCE [LARGE SCALE GENOMIC DNA]</scope>
    <source>
        <strain evidence="1 3">SBBB</strain>
    </source>
</reference>
<dbReference type="Proteomes" id="UP000305198">
    <property type="component" value="Unassembled WGS sequence"/>
</dbReference>
<evidence type="ECO:0000313" key="1">
    <source>
        <dbReference type="EMBL" id="TKA89037.1"/>
    </source>
</evidence>
<gene>
    <name evidence="2" type="ORF">FA869_17145</name>
    <name evidence="1" type="ORF">FA869_17180</name>
</gene>
<comment type="caution">
    <text evidence="1">The sequence shown here is derived from an EMBL/GenBank/DDBJ whole genome shotgun (WGS) entry which is preliminary data.</text>
</comment>
<keyword evidence="1" id="KW-0808">Transferase</keyword>
<dbReference type="GO" id="GO:0032259">
    <property type="term" value="P:methylation"/>
    <property type="evidence" value="ECO:0007669"/>
    <property type="project" value="UniProtKB-KW"/>
</dbReference>
<evidence type="ECO:0000313" key="2">
    <source>
        <dbReference type="EMBL" id="TKA89087.1"/>
    </source>
</evidence>